<comment type="subunit">
    <text evidence="10">Homodimer. Forms a membrane-associated complex with FtsX.</text>
</comment>
<evidence type="ECO:0000313" key="12">
    <source>
        <dbReference type="EMBL" id="BDG09004.1"/>
    </source>
</evidence>
<keyword evidence="9 10" id="KW-0131">Cell cycle</keyword>
<evidence type="ECO:0000256" key="6">
    <source>
        <dbReference type="ARBA" id="ARBA00022741"/>
    </source>
</evidence>
<comment type="subcellular location">
    <subcellularLocation>
        <location evidence="10">Cell membrane</location>
        <topology evidence="10">Peripheral membrane protein</topology>
        <orientation evidence="10">Cytoplasmic side</orientation>
    </subcellularLocation>
</comment>
<sequence length="228" mass="24906">MIQLFHVYKQYAGEAPALADVSLDIDKGEFVFLTGPSGAGKSTLLKLVLCAEQITSGQLLIFGRNVARIRDTSVPVIRRNMGFVFQDFKLLPQRTVLENVGFPLEVRAFSPREVRRRSLAVLEQVGLAGKADKFPLSLSGGEQQRVAVARALVADPPMLLADEPTGNLDPDMTLEVMDLLSGANRRGTTVLVATHDRSLLERYRHRVVALEAGRVAFDGELAPKAAAR</sequence>
<dbReference type="SUPFAM" id="SSF52540">
    <property type="entry name" value="P-loop containing nucleoside triphosphate hydrolases"/>
    <property type="match status" value="1"/>
</dbReference>
<keyword evidence="5 10" id="KW-0132">Cell division</keyword>
<gene>
    <name evidence="10" type="primary">ftsE</name>
    <name evidence="12" type="ORF">AMPC_21170</name>
</gene>
<organism evidence="12 13">
    <name type="scientific">Anaeromyxobacter paludicola</name>
    <dbReference type="NCBI Taxonomy" id="2918171"/>
    <lineage>
        <taxon>Bacteria</taxon>
        <taxon>Pseudomonadati</taxon>
        <taxon>Myxococcota</taxon>
        <taxon>Myxococcia</taxon>
        <taxon>Myxococcales</taxon>
        <taxon>Cystobacterineae</taxon>
        <taxon>Anaeromyxobacteraceae</taxon>
        <taxon>Anaeromyxobacter</taxon>
    </lineage>
</organism>
<dbReference type="InterPro" id="IPR017871">
    <property type="entry name" value="ABC_transporter-like_CS"/>
</dbReference>
<dbReference type="InterPro" id="IPR005286">
    <property type="entry name" value="Cell_div_FtsE"/>
</dbReference>
<dbReference type="Proteomes" id="UP001162734">
    <property type="component" value="Chromosome"/>
</dbReference>
<dbReference type="Gene3D" id="3.40.50.300">
    <property type="entry name" value="P-loop containing nucleotide triphosphate hydrolases"/>
    <property type="match status" value="1"/>
</dbReference>
<evidence type="ECO:0000259" key="11">
    <source>
        <dbReference type="PROSITE" id="PS50893"/>
    </source>
</evidence>
<protein>
    <recommendedName>
        <fullName evidence="3 10">Cell division ATP-binding protein FtsE</fullName>
    </recommendedName>
</protein>
<dbReference type="RefSeq" id="WP_248340574.1">
    <property type="nucleotide sequence ID" value="NZ_AP025592.1"/>
</dbReference>
<dbReference type="PANTHER" id="PTHR24220">
    <property type="entry name" value="IMPORT ATP-BINDING PROTEIN"/>
    <property type="match status" value="1"/>
</dbReference>
<accession>A0ABN6N752</accession>
<dbReference type="GO" id="GO:0051301">
    <property type="term" value="P:cell division"/>
    <property type="evidence" value="ECO:0007669"/>
    <property type="project" value="UniProtKB-KW"/>
</dbReference>
<evidence type="ECO:0000256" key="10">
    <source>
        <dbReference type="RuleBase" id="RU365094"/>
    </source>
</evidence>
<keyword evidence="13" id="KW-1185">Reference proteome</keyword>
<comment type="similarity">
    <text evidence="2 10">Belongs to the ABC transporter superfamily.</text>
</comment>
<name>A0ABN6N752_9BACT</name>
<keyword evidence="7 10" id="KW-0067">ATP-binding</keyword>
<dbReference type="Pfam" id="PF00005">
    <property type="entry name" value="ABC_tran"/>
    <property type="match status" value="1"/>
</dbReference>
<keyword evidence="8 10" id="KW-0472">Membrane</keyword>
<evidence type="ECO:0000256" key="2">
    <source>
        <dbReference type="ARBA" id="ARBA00005417"/>
    </source>
</evidence>
<dbReference type="PROSITE" id="PS50893">
    <property type="entry name" value="ABC_TRANSPORTER_2"/>
    <property type="match status" value="1"/>
</dbReference>
<comment type="function">
    <text evidence="1">Part of the ABC transporter FtsEX involved in cellular division. Important for assembly or stability of the septal ring.</text>
</comment>
<reference evidence="13" key="1">
    <citation type="journal article" date="2022" name="Int. J. Syst. Evol. Microbiol.">
        <title>Anaeromyxobacter oryzae sp. nov., Anaeromyxobacter diazotrophicus sp. nov. and Anaeromyxobacter paludicola sp. nov., isolated from paddy soils.</title>
        <authorList>
            <person name="Itoh H."/>
            <person name="Xu Z."/>
            <person name="Mise K."/>
            <person name="Masuda Y."/>
            <person name="Ushijima N."/>
            <person name="Hayakawa C."/>
            <person name="Shiratori Y."/>
            <person name="Senoo K."/>
        </authorList>
    </citation>
    <scope>NUCLEOTIDE SEQUENCE [LARGE SCALE GENOMIC DNA]</scope>
    <source>
        <strain evidence="13">Red630</strain>
    </source>
</reference>
<evidence type="ECO:0000256" key="9">
    <source>
        <dbReference type="ARBA" id="ARBA00023306"/>
    </source>
</evidence>
<dbReference type="InterPro" id="IPR003439">
    <property type="entry name" value="ABC_transporter-like_ATP-bd"/>
</dbReference>
<proteinExistence type="inferred from homology"/>
<keyword evidence="4 10" id="KW-1003">Cell membrane</keyword>
<evidence type="ECO:0000256" key="1">
    <source>
        <dbReference type="ARBA" id="ARBA00002579"/>
    </source>
</evidence>
<evidence type="ECO:0000256" key="3">
    <source>
        <dbReference type="ARBA" id="ARBA00020019"/>
    </source>
</evidence>
<dbReference type="EMBL" id="AP025592">
    <property type="protein sequence ID" value="BDG09004.1"/>
    <property type="molecule type" value="Genomic_DNA"/>
</dbReference>
<dbReference type="InterPro" id="IPR003593">
    <property type="entry name" value="AAA+_ATPase"/>
</dbReference>
<evidence type="ECO:0000256" key="5">
    <source>
        <dbReference type="ARBA" id="ARBA00022618"/>
    </source>
</evidence>
<dbReference type="GO" id="GO:0005524">
    <property type="term" value="F:ATP binding"/>
    <property type="evidence" value="ECO:0007669"/>
    <property type="project" value="UniProtKB-KW"/>
</dbReference>
<dbReference type="InterPro" id="IPR015854">
    <property type="entry name" value="ABC_transpr_LolD-like"/>
</dbReference>
<dbReference type="PROSITE" id="PS00211">
    <property type="entry name" value="ABC_TRANSPORTER_1"/>
    <property type="match status" value="1"/>
</dbReference>
<evidence type="ECO:0000256" key="8">
    <source>
        <dbReference type="ARBA" id="ARBA00023136"/>
    </source>
</evidence>
<dbReference type="NCBIfam" id="TIGR02673">
    <property type="entry name" value="FtsE"/>
    <property type="match status" value="1"/>
</dbReference>
<dbReference type="InterPro" id="IPR027417">
    <property type="entry name" value="P-loop_NTPase"/>
</dbReference>
<evidence type="ECO:0000256" key="4">
    <source>
        <dbReference type="ARBA" id="ARBA00022475"/>
    </source>
</evidence>
<dbReference type="PANTHER" id="PTHR24220:SF470">
    <property type="entry name" value="CELL DIVISION ATP-BINDING PROTEIN FTSE"/>
    <property type="match status" value="1"/>
</dbReference>
<evidence type="ECO:0000256" key="7">
    <source>
        <dbReference type="ARBA" id="ARBA00022840"/>
    </source>
</evidence>
<dbReference type="SMART" id="SM00382">
    <property type="entry name" value="AAA"/>
    <property type="match status" value="1"/>
</dbReference>
<evidence type="ECO:0000313" key="13">
    <source>
        <dbReference type="Proteomes" id="UP001162734"/>
    </source>
</evidence>
<feature type="domain" description="ABC transporter" evidence="11">
    <location>
        <begin position="2"/>
        <end position="228"/>
    </location>
</feature>
<keyword evidence="6 10" id="KW-0547">Nucleotide-binding</keyword>